<dbReference type="EMBL" id="JADEXS010000897">
    <property type="protein sequence ID" value="MBE9027437.1"/>
    <property type="molecule type" value="Genomic_DNA"/>
</dbReference>
<feature type="region of interest" description="Disordered" evidence="1">
    <location>
        <begin position="1"/>
        <end position="20"/>
    </location>
</feature>
<comment type="caution">
    <text evidence="2">The sequence shown here is derived from an EMBL/GenBank/DDBJ whole genome shotgun (WGS) entry which is preliminary data.</text>
</comment>
<organism evidence="2 3">
    <name type="scientific">Desmonostoc muscorum LEGE 12446</name>
    <dbReference type="NCBI Taxonomy" id="1828758"/>
    <lineage>
        <taxon>Bacteria</taxon>
        <taxon>Bacillati</taxon>
        <taxon>Cyanobacteriota</taxon>
        <taxon>Cyanophyceae</taxon>
        <taxon>Nostocales</taxon>
        <taxon>Nostocaceae</taxon>
        <taxon>Desmonostoc</taxon>
    </lineage>
</organism>
<sequence length="51" mass="5673">MLNRLGDRTKKYPPLPTTSQFSAAVAIERLPQTKSDDSQSNSTVIISPQRQ</sequence>
<reference evidence="2" key="1">
    <citation type="submission" date="2020-10" db="EMBL/GenBank/DDBJ databases">
        <authorList>
            <person name="Castelo-Branco R."/>
            <person name="Eusebio N."/>
            <person name="Adriana R."/>
            <person name="Vieira A."/>
            <person name="Brugerolle De Fraissinette N."/>
            <person name="Rezende De Castro R."/>
            <person name="Schneider M.P."/>
            <person name="Vasconcelos V."/>
            <person name="Leao P.N."/>
        </authorList>
    </citation>
    <scope>NUCLEOTIDE SEQUENCE</scope>
    <source>
        <strain evidence="2">LEGE 12446</strain>
    </source>
</reference>
<feature type="compositionally biased region" description="Polar residues" evidence="1">
    <location>
        <begin position="38"/>
        <end position="51"/>
    </location>
</feature>
<accession>A0A8J7D3V3</accession>
<proteinExistence type="predicted"/>
<dbReference type="Proteomes" id="UP000622533">
    <property type="component" value="Unassembled WGS sequence"/>
</dbReference>
<evidence type="ECO:0000256" key="1">
    <source>
        <dbReference type="SAM" id="MobiDB-lite"/>
    </source>
</evidence>
<dbReference type="AlphaFoldDB" id="A0A8J7D3V3"/>
<gene>
    <name evidence="2" type="ORF">IQ276_34985</name>
</gene>
<feature type="region of interest" description="Disordered" evidence="1">
    <location>
        <begin position="29"/>
        <end position="51"/>
    </location>
</feature>
<evidence type="ECO:0000313" key="2">
    <source>
        <dbReference type="EMBL" id="MBE9027437.1"/>
    </source>
</evidence>
<feature type="compositionally biased region" description="Basic and acidic residues" evidence="1">
    <location>
        <begin position="1"/>
        <end position="10"/>
    </location>
</feature>
<protein>
    <submittedName>
        <fullName evidence="2">Uncharacterized protein</fullName>
    </submittedName>
</protein>
<keyword evidence="3" id="KW-1185">Reference proteome</keyword>
<evidence type="ECO:0000313" key="3">
    <source>
        <dbReference type="Proteomes" id="UP000622533"/>
    </source>
</evidence>
<name>A0A8J7D3V3_DESMC</name>